<sequence length="244" mass="27333">MNIVIPIAGEGRRFRHAGFRLPKVMLETAGKPMLYWALDSLQPLLADHRVIFVCLSRDLQAYSLDQTILDYCPHADILGLDAPTRGQAESVWAARTILDKDEPLLIYNGDTYTKIDERSLLGFHQDDGMIPVFRSSDPAFSYVLTNGDGKVVQVREKEVISAWATTGLYGFSRTELFLAAAEKALAEQRKADGEYYVAPLYNDLIGQGYSFRIEPVKLCLPIGTPEQWRYFQSVIHSGKGEGGR</sequence>
<dbReference type="CDD" id="cd04183">
    <property type="entry name" value="GT2_BcE_like"/>
    <property type="match status" value="1"/>
</dbReference>
<accession>A0A8J4H624</accession>
<evidence type="ECO:0000256" key="1">
    <source>
        <dbReference type="ARBA" id="ARBA00022679"/>
    </source>
</evidence>
<dbReference type="Pfam" id="PF00483">
    <property type="entry name" value="NTP_transferase"/>
    <property type="match status" value="1"/>
</dbReference>
<dbReference type="AlphaFoldDB" id="A0A8J4H624"/>
<dbReference type="Proteomes" id="UP000677918">
    <property type="component" value="Unassembled WGS sequence"/>
</dbReference>
<dbReference type="Gene3D" id="3.90.550.10">
    <property type="entry name" value="Spore Coat Polysaccharide Biosynthesis Protein SpsA, Chain A"/>
    <property type="match status" value="1"/>
</dbReference>
<name>A0A8J4H624_9BACL</name>
<evidence type="ECO:0000313" key="5">
    <source>
        <dbReference type="Proteomes" id="UP000677918"/>
    </source>
</evidence>
<dbReference type="GO" id="GO:0016779">
    <property type="term" value="F:nucleotidyltransferase activity"/>
    <property type="evidence" value="ECO:0007669"/>
    <property type="project" value="UniProtKB-KW"/>
</dbReference>
<evidence type="ECO:0000259" key="3">
    <source>
        <dbReference type="Pfam" id="PF00483"/>
    </source>
</evidence>
<feature type="domain" description="Nucleotidyl transferase" evidence="3">
    <location>
        <begin position="8"/>
        <end position="189"/>
    </location>
</feature>
<dbReference type="InterPro" id="IPR050065">
    <property type="entry name" value="GlmU-like"/>
</dbReference>
<keyword evidence="2" id="KW-0548">Nucleotidyltransferase</keyword>
<evidence type="ECO:0000313" key="4">
    <source>
        <dbReference type="EMBL" id="GIQ69353.1"/>
    </source>
</evidence>
<keyword evidence="1 4" id="KW-0808">Transferase</keyword>
<comment type="caution">
    <text evidence="4">The sequence shown here is derived from an EMBL/GenBank/DDBJ whole genome shotgun (WGS) entry which is preliminary data.</text>
</comment>
<dbReference type="PIRSF" id="PIRSF028162">
    <property type="entry name" value="BcbE_prd"/>
    <property type="match status" value="1"/>
</dbReference>
<evidence type="ECO:0000256" key="2">
    <source>
        <dbReference type="ARBA" id="ARBA00022695"/>
    </source>
</evidence>
<protein>
    <submittedName>
        <fullName evidence="4">Glycosyl transferase family 2</fullName>
    </submittedName>
</protein>
<keyword evidence="5" id="KW-1185">Reference proteome</keyword>
<dbReference type="InterPro" id="IPR016873">
    <property type="entry name" value="Caps_polysacc_synth_BcbE_prd"/>
</dbReference>
<dbReference type="SUPFAM" id="SSF53448">
    <property type="entry name" value="Nucleotide-diphospho-sugar transferases"/>
    <property type="match status" value="1"/>
</dbReference>
<dbReference type="PANTHER" id="PTHR43584:SF8">
    <property type="entry name" value="N-ACETYLMURAMATE ALPHA-1-PHOSPHATE URIDYLYLTRANSFERASE"/>
    <property type="match status" value="1"/>
</dbReference>
<proteinExistence type="predicted"/>
<dbReference type="InterPro" id="IPR005835">
    <property type="entry name" value="NTP_transferase_dom"/>
</dbReference>
<gene>
    <name evidence="4" type="ORF">XYCOK13_21770</name>
</gene>
<dbReference type="EMBL" id="BOVK01000027">
    <property type="protein sequence ID" value="GIQ69353.1"/>
    <property type="molecule type" value="Genomic_DNA"/>
</dbReference>
<organism evidence="4 5">
    <name type="scientific">Xylanibacillus composti</name>
    <dbReference type="NCBI Taxonomy" id="1572762"/>
    <lineage>
        <taxon>Bacteria</taxon>
        <taxon>Bacillati</taxon>
        <taxon>Bacillota</taxon>
        <taxon>Bacilli</taxon>
        <taxon>Bacillales</taxon>
        <taxon>Paenibacillaceae</taxon>
        <taxon>Xylanibacillus</taxon>
    </lineage>
</organism>
<dbReference type="PANTHER" id="PTHR43584">
    <property type="entry name" value="NUCLEOTIDYL TRANSFERASE"/>
    <property type="match status" value="1"/>
</dbReference>
<dbReference type="RefSeq" id="WP_213412157.1">
    <property type="nucleotide sequence ID" value="NZ_BOVK01000027.1"/>
</dbReference>
<dbReference type="InterPro" id="IPR029044">
    <property type="entry name" value="Nucleotide-diphossugar_trans"/>
</dbReference>
<reference evidence="4" key="1">
    <citation type="submission" date="2021-04" db="EMBL/GenBank/DDBJ databases">
        <title>Draft genome sequence of Xylanibacillus composti strain K13.</title>
        <authorList>
            <person name="Uke A."/>
            <person name="Chhe C."/>
            <person name="Baramee S."/>
            <person name="Kosugi A."/>
        </authorList>
    </citation>
    <scope>NUCLEOTIDE SEQUENCE</scope>
    <source>
        <strain evidence="4">K13</strain>
    </source>
</reference>